<organism evidence="10 11">
    <name type="scientific">Galendromus occidentalis</name>
    <name type="common">western predatory mite</name>
    <dbReference type="NCBI Taxonomy" id="34638"/>
    <lineage>
        <taxon>Eukaryota</taxon>
        <taxon>Metazoa</taxon>
        <taxon>Ecdysozoa</taxon>
        <taxon>Arthropoda</taxon>
        <taxon>Chelicerata</taxon>
        <taxon>Arachnida</taxon>
        <taxon>Acari</taxon>
        <taxon>Parasitiformes</taxon>
        <taxon>Mesostigmata</taxon>
        <taxon>Gamasina</taxon>
        <taxon>Phytoseioidea</taxon>
        <taxon>Phytoseiidae</taxon>
        <taxon>Typhlodrominae</taxon>
        <taxon>Galendromus</taxon>
    </lineage>
</organism>
<dbReference type="RefSeq" id="XP_028967766.1">
    <property type="nucleotide sequence ID" value="XM_029111933.1"/>
</dbReference>
<feature type="region of interest" description="Disordered" evidence="6">
    <location>
        <begin position="838"/>
        <end position="900"/>
    </location>
</feature>
<dbReference type="PROSITE" id="PS51741">
    <property type="entry name" value="F_BAR"/>
    <property type="match status" value="1"/>
</dbReference>
<evidence type="ECO:0000256" key="5">
    <source>
        <dbReference type="PROSITE-ProRule" id="PRU01077"/>
    </source>
</evidence>
<dbReference type="SUPFAM" id="SSF50044">
    <property type="entry name" value="SH3-domain"/>
    <property type="match status" value="1"/>
</dbReference>
<dbReference type="Proteomes" id="UP000694867">
    <property type="component" value="Unplaced"/>
</dbReference>
<proteinExistence type="predicted"/>
<dbReference type="SUPFAM" id="SSF103657">
    <property type="entry name" value="BAR/IMD domain-like"/>
    <property type="match status" value="1"/>
</dbReference>
<dbReference type="InterPro" id="IPR001452">
    <property type="entry name" value="SH3_domain"/>
</dbReference>
<dbReference type="Gene3D" id="1.20.1270.60">
    <property type="entry name" value="Arfaptin homology (AH) domain/BAR domain"/>
    <property type="match status" value="1"/>
</dbReference>
<dbReference type="PROSITE" id="PS50238">
    <property type="entry name" value="RHOGAP"/>
    <property type="match status" value="1"/>
</dbReference>
<dbReference type="GO" id="GO:0007165">
    <property type="term" value="P:signal transduction"/>
    <property type="evidence" value="ECO:0007669"/>
    <property type="project" value="InterPro"/>
</dbReference>
<dbReference type="PANTHER" id="PTHR14166">
    <property type="entry name" value="SLIT-ROBO RHO GTPASE ACTIVATING PROTEIN"/>
    <property type="match status" value="1"/>
</dbReference>
<dbReference type="InterPro" id="IPR036028">
    <property type="entry name" value="SH3-like_dom_sf"/>
</dbReference>
<dbReference type="Gene3D" id="2.30.30.40">
    <property type="entry name" value="SH3 Domains"/>
    <property type="match status" value="1"/>
</dbReference>
<feature type="domain" description="F-BAR" evidence="9">
    <location>
        <begin position="6"/>
        <end position="287"/>
    </location>
</feature>
<feature type="domain" description="SH3" evidence="7">
    <location>
        <begin position="771"/>
        <end position="830"/>
    </location>
</feature>
<dbReference type="GeneID" id="100901697"/>
<evidence type="ECO:0000256" key="3">
    <source>
        <dbReference type="ARBA" id="ARBA00023054"/>
    </source>
</evidence>
<dbReference type="InterPro" id="IPR001060">
    <property type="entry name" value="FCH_dom"/>
</dbReference>
<feature type="compositionally biased region" description="Low complexity" evidence="6">
    <location>
        <begin position="1154"/>
        <end position="1166"/>
    </location>
</feature>
<dbReference type="InterPro" id="IPR031160">
    <property type="entry name" value="F_BAR_dom"/>
</dbReference>
<feature type="region of interest" description="Disordered" evidence="6">
    <location>
        <begin position="485"/>
        <end position="506"/>
    </location>
</feature>
<feature type="domain" description="Rho-GAP" evidence="8">
    <location>
        <begin position="515"/>
        <end position="703"/>
    </location>
</feature>
<keyword evidence="2" id="KW-0343">GTPase activation</keyword>
<sequence>MTHMEKDIRQQLLDQLRCLDYRMDMQTSIVVEIQDYFRKRAELESEYSRQLDKLAKQLTLRHKNEKPRREQWHLFSSFQCWQQLINTTRKQSSDHAKVAEVYQSHMISRLQHVAEDLARIHRKCRTIGTDQHEELLKILHELHTTMKTYHTYRSMEQQAATKLAVVESNRVKLEQGLPKDKVDKSRRYRLICKEWQKRSDKHDEARIKALKARNEYVLCMEAANAAVQKYFVDDLSEVIDAMDFGFHTCFSRTMLMYNSTLDCLQRSLVGNQEGMKKCLESLDSRADKQKFLEYNNAAFMAPKKFTFQAHKGDLSVISTNANNAGNVQVQVDDAIHEEMEQRFRQLQKRLTDLKIENEEVWKTLETAEKTLMEMIESRDYDVSPHFDSDSDQPAVNILNSSVPSCAAPYSMDLKPTSPLNGNLIPRPPETVSIKLRADKQETEDFYLEKFREFSMQNSVISRLQARADSLSSALSKTVTGLERAKSNAASFGPKRPRRKRIGRQPITGQPRLFGGSLEEYVDATGHEIPLVIRSCVRVINLFGLHHQGVFRVSGSQVEINNFRESFERGEDPLADVSDASDINSIAGVLKLYLRELREPLFPIFYFDQLMEISQLSSKKEFIAKVKDVVRNLPRPVFVVLRYVFAFLNHLSEFSDENMMDPWNLAICFGPSLLPIPEDKNPVQFQPLVNELIKGLIVYQEEIFPDSDGGTLYEKYISSDQPPFDLELDVPPSDDSQNISTLLTDEDEAEVDGPADDLVNEPGISIQLFGKEESMDAVALYDFVPRTPRELAFRRGDALHIHCQVSSEWWRGSCRGQEGLIPDNFIMLNLREWERDKLSQERRMSSTSSESLSSSGVSPQRQASESLHPSPNRSHSPPPLSLTDPRGRRRSLSPTSLGGLKLHQYHTQMASLKWKLRPSTSVNDALETTSSSSLEDVSALTGAVSKLRRQSPLYARHSPMFQRRPDEIDSNSTSDLAKDLSEALHSISTLSIEHSDYAERPPSPPHSAGLAAPPIVSLLASSPLSGPPSLPSLVGSLGSPGVAIKRDAPDLVQDLPPTTSGTSSGGEESDASSTSPQLLPQRSISPLLSKRNSLLSTEPPTSSLHLTTAERFALTNQCTMRKGSPRPSPRSEHGVVTVSSSTSSSPGVPMPPPIFSSASSKQSRRSSCGTLSPLSATIPASVQKLKRMFTEPEKQPAQLSPKPPIKAKPSALLNRRSHPLSPRATPPDSPGVSSVESSNAAVNTALSSASTSPSSSSPSSAQASQLREYKQTYC</sequence>
<feature type="compositionally biased region" description="Low complexity" evidence="6">
    <location>
        <begin position="1231"/>
        <end position="1265"/>
    </location>
</feature>
<dbReference type="SMART" id="SM00055">
    <property type="entry name" value="FCH"/>
    <property type="match status" value="1"/>
</dbReference>
<dbReference type="InterPro" id="IPR027267">
    <property type="entry name" value="AH/BAR_dom_sf"/>
</dbReference>
<dbReference type="InterPro" id="IPR051627">
    <property type="entry name" value="SLIT-ROBO_RhoGAP"/>
</dbReference>
<protein>
    <submittedName>
        <fullName evidence="11">Rho GTPase-activating protein 4</fullName>
    </submittedName>
</protein>
<evidence type="ECO:0000256" key="4">
    <source>
        <dbReference type="PROSITE-ProRule" id="PRU00192"/>
    </source>
</evidence>
<evidence type="ECO:0000256" key="2">
    <source>
        <dbReference type="ARBA" id="ARBA00022468"/>
    </source>
</evidence>
<evidence type="ECO:0000313" key="11">
    <source>
        <dbReference type="RefSeq" id="XP_028967766.1"/>
    </source>
</evidence>
<evidence type="ECO:0000259" key="8">
    <source>
        <dbReference type="PROSITE" id="PS50238"/>
    </source>
</evidence>
<dbReference type="PROSITE" id="PS50002">
    <property type="entry name" value="SH3"/>
    <property type="match status" value="1"/>
</dbReference>
<dbReference type="Pfam" id="PF00018">
    <property type="entry name" value="SH3_1"/>
    <property type="match status" value="1"/>
</dbReference>
<dbReference type="KEGG" id="goe:100901697"/>
<evidence type="ECO:0000259" key="7">
    <source>
        <dbReference type="PROSITE" id="PS50002"/>
    </source>
</evidence>
<feature type="compositionally biased region" description="Low complexity" evidence="6">
    <location>
        <begin position="1134"/>
        <end position="1146"/>
    </location>
</feature>
<dbReference type="SUPFAM" id="SSF48350">
    <property type="entry name" value="GTPase activation domain, GAP"/>
    <property type="match status" value="1"/>
</dbReference>
<feature type="region of interest" description="Disordered" evidence="6">
    <location>
        <begin position="1118"/>
        <end position="1273"/>
    </location>
</feature>
<name>A0AAJ7SGR6_9ACAR</name>
<evidence type="ECO:0000256" key="1">
    <source>
        <dbReference type="ARBA" id="ARBA00022443"/>
    </source>
</evidence>
<keyword evidence="1 4" id="KW-0728">SH3 domain</keyword>
<gene>
    <name evidence="11" type="primary">LOC100901697</name>
</gene>
<dbReference type="FunFam" id="1.20.1270.60:FF:000094">
    <property type="entry name" value="SLIT-ROBO Rho GTPase-activating 2 protein"/>
    <property type="match status" value="1"/>
</dbReference>
<keyword evidence="10" id="KW-1185">Reference proteome</keyword>
<dbReference type="Pfam" id="PF00611">
    <property type="entry name" value="FCH"/>
    <property type="match status" value="1"/>
</dbReference>
<feature type="compositionally biased region" description="Low complexity" evidence="6">
    <location>
        <begin position="1057"/>
        <end position="1074"/>
    </location>
</feature>
<accession>A0AAJ7SGR6</accession>
<dbReference type="AlphaFoldDB" id="A0AAJ7SGR6"/>
<feature type="region of interest" description="Disordered" evidence="6">
    <location>
        <begin position="1046"/>
        <end position="1082"/>
    </location>
</feature>
<feature type="region of interest" description="Disordered" evidence="6">
    <location>
        <begin position="954"/>
        <end position="975"/>
    </location>
</feature>
<dbReference type="SMART" id="SM00326">
    <property type="entry name" value="SH3"/>
    <property type="match status" value="1"/>
</dbReference>
<dbReference type="CDD" id="cd07656">
    <property type="entry name" value="F-BAR_srGAP"/>
    <property type="match status" value="1"/>
</dbReference>
<dbReference type="FunFam" id="1.10.555.10:FF:000026">
    <property type="entry name" value="Rho GTPase activating protein 4"/>
    <property type="match status" value="1"/>
</dbReference>
<feature type="compositionally biased region" description="Low complexity" evidence="6">
    <location>
        <begin position="844"/>
        <end position="857"/>
    </location>
</feature>
<dbReference type="Pfam" id="PF00620">
    <property type="entry name" value="RhoGAP"/>
    <property type="match status" value="1"/>
</dbReference>
<reference evidence="11" key="1">
    <citation type="submission" date="2025-08" db="UniProtKB">
        <authorList>
            <consortium name="RefSeq"/>
        </authorList>
    </citation>
    <scope>IDENTIFICATION</scope>
</reference>
<dbReference type="InterPro" id="IPR000198">
    <property type="entry name" value="RhoGAP_dom"/>
</dbReference>
<dbReference type="InterPro" id="IPR008936">
    <property type="entry name" value="Rho_GTPase_activation_prot"/>
</dbReference>
<feature type="compositionally biased region" description="Low complexity" evidence="6">
    <location>
        <begin position="865"/>
        <end position="874"/>
    </location>
</feature>
<dbReference type="GO" id="GO:0005096">
    <property type="term" value="F:GTPase activator activity"/>
    <property type="evidence" value="ECO:0007669"/>
    <property type="project" value="UniProtKB-KW"/>
</dbReference>
<dbReference type="SMART" id="SM00324">
    <property type="entry name" value="RhoGAP"/>
    <property type="match status" value="1"/>
</dbReference>
<dbReference type="Gene3D" id="1.10.555.10">
    <property type="entry name" value="Rho GTPase activation protein"/>
    <property type="match status" value="1"/>
</dbReference>
<evidence type="ECO:0000256" key="6">
    <source>
        <dbReference type="SAM" id="MobiDB-lite"/>
    </source>
</evidence>
<feature type="compositionally biased region" description="Polar residues" evidence="6">
    <location>
        <begin position="1167"/>
        <end position="1179"/>
    </location>
</feature>
<evidence type="ECO:0000259" key="9">
    <source>
        <dbReference type="PROSITE" id="PS51741"/>
    </source>
</evidence>
<keyword evidence="3 5" id="KW-0175">Coiled coil</keyword>
<evidence type="ECO:0000313" key="10">
    <source>
        <dbReference type="Proteomes" id="UP000694867"/>
    </source>
</evidence>